<dbReference type="InterPro" id="IPR025877">
    <property type="entry name" value="MobA-like_NTP_Trfase"/>
</dbReference>
<reference evidence="3 4" key="1">
    <citation type="submission" date="2019-03" db="EMBL/GenBank/DDBJ databases">
        <title>Genomic Encyclopedia of Type Strains, Phase IV (KMG-IV): sequencing the most valuable type-strain genomes for metagenomic binning, comparative biology and taxonomic classification.</title>
        <authorList>
            <person name="Goeker M."/>
        </authorList>
    </citation>
    <scope>NUCLEOTIDE SEQUENCE [LARGE SCALE GENOMIC DNA]</scope>
    <source>
        <strain evidence="3 4">DSM 101688</strain>
    </source>
</reference>
<keyword evidence="3" id="KW-0808">Transferase</keyword>
<protein>
    <submittedName>
        <fullName evidence="3">Molybdenum cofactor cytidylyltransferase</fullName>
    </submittedName>
</protein>
<comment type="caution">
    <text evidence="3">The sequence shown here is derived from an EMBL/GenBank/DDBJ whole genome shotgun (WGS) entry which is preliminary data.</text>
</comment>
<dbReference type="SUPFAM" id="SSF53448">
    <property type="entry name" value="Nucleotide-diphospho-sugar transferases"/>
    <property type="match status" value="1"/>
</dbReference>
<dbReference type="AlphaFoldDB" id="A0A4R3JBL6"/>
<dbReference type="Gene3D" id="3.90.550.10">
    <property type="entry name" value="Spore Coat Polysaccharide Biosynthesis Protein SpsA, Chain A"/>
    <property type="match status" value="1"/>
</dbReference>
<dbReference type="EMBL" id="SLZW01000004">
    <property type="protein sequence ID" value="TCS63102.1"/>
    <property type="molecule type" value="Genomic_DNA"/>
</dbReference>
<dbReference type="RefSeq" id="WP_132938829.1">
    <property type="nucleotide sequence ID" value="NZ_CP119676.1"/>
</dbReference>
<evidence type="ECO:0000259" key="2">
    <source>
        <dbReference type="Pfam" id="PF12804"/>
    </source>
</evidence>
<sequence length="220" mass="23025">MAISTVSITAVLLAAGRSRRFGSENKLLADMGGAPMVRRTAERLCAGKAARVVVVVGHEGDRVAAALAGLPVAVVRNARHRDGLASSVRAGLAAVDGDAAGAMMCLADQPLLEPEHYNALIDAFAARPGRILVPYFEGKRGNPVILPAAILGAVLGTALEGGADSGFRVFIDAHPDWVDRLEMGSPAYTIDFDTPRALAALDKANKDGPKDQHLKRAMEP</sequence>
<evidence type="ECO:0000313" key="3">
    <source>
        <dbReference type="EMBL" id="TCS63102.1"/>
    </source>
</evidence>
<accession>A0A4R3JBL6</accession>
<proteinExistence type="predicted"/>
<name>A0A4R3JBL6_9PROT</name>
<evidence type="ECO:0000313" key="4">
    <source>
        <dbReference type="Proteomes" id="UP000295304"/>
    </source>
</evidence>
<evidence type="ECO:0000256" key="1">
    <source>
        <dbReference type="ARBA" id="ARBA00022842"/>
    </source>
</evidence>
<dbReference type="CDD" id="cd04182">
    <property type="entry name" value="GT_2_like_f"/>
    <property type="match status" value="1"/>
</dbReference>
<dbReference type="OrthoDB" id="9779263at2"/>
<gene>
    <name evidence="3" type="ORF">EDD55_104195</name>
</gene>
<organism evidence="3 4">
    <name type="scientific">Varunaivibrio sulfuroxidans</name>
    <dbReference type="NCBI Taxonomy" id="1773489"/>
    <lineage>
        <taxon>Bacteria</taxon>
        <taxon>Pseudomonadati</taxon>
        <taxon>Pseudomonadota</taxon>
        <taxon>Alphaproteobacteria</taxon>
        <taxon>Rhodospirillales</taxon>
        <taxon>Magnetovibrionaceae</taxon>
        <taxon>Varunaivibrio</taxon>
    </lineage>
</organism>
<dbReference type="PANTHER" id="PTHR43777:SF1">
    <property type="entry name" value="MOLYBDENUM COFACTOR CYTIDYLYLTRANSFERASE"/>
    <property type="match status" value="1"/>
</dbReference>
<keyword evidence="1" id="KW-0460">Magnesium</keyword>
<keyword evidence="4" id="KW-1185">Reference proteome</keyword>
<dbReference type="InterPro" id="IPR029044">
    <property type="entry name" value="Nucleotide-diphossugar_trans"/>
</dbReference>
<dbReference type="PANTHER" id="PTHR43777">
    <property type="entry name" value="MOLYBDENUM COFACTOR CYTIDYLYLTRANSFERASE"/>
    <property type="match status" value="1"/>
</dbReference>
<dbReference type="Proteomes" id="UP000295304">
    <property type="component" value="Unassembled WGS sequence"/>
</dbReference>
<keyword evidence="3" id="KW-0548">Nucleotidyltransferase</keyword>
<feature type="domain" description="MobA-like NTP transferase" evidence="2">
    <location>
        <begin position="10"/>
        <end position="163"/>
    </location>
</feature>
<dbReference type="Pfam" id="PF12804">
    <property type="entry name" value="NTP_transf_3"/>
    <property type="match status" value="1"/>
</dbReference>
<dbReference type="GO" id="GO:0016779">
    <property type="term" value="F:nucleotidyltransferase activity"/>
    <property type="evidence" value="ECO:0007669"/>
    <property type="project" value="UniProtKB-KW"/>
</dbReference>